<evidence type="ECO:0000313" key="3">
    <source>
        <dbReference type="Proteomes" id="UP000190831"/>
    </source>
</evidence>
<evidence type="ECO:0000313" key="2">
    <source>
        <dbReference type="EMBL" id="SCW00064.1"/>
    </source>
</evidence>
<protein>
    <submittedName>
        <fullName evidence="2">LAFE_0B08658g1_1</fullName>
    </submittedName>
</protein>
<sequence>MTDNDTLKRSPTTPSTPSLRAGANSKKFKRHNEESPTKIRQRREPLAEDITRKYLIMKMEQQRMQETIDFLELERTFNK</sequence>
<dbReference type="EMBL" id="LT598489">
    <property type="protein sequence ID" value="SCW00064.1"/>
    <property type="molecule type" value="Genomic_DNA"/>
</dbReference>
<evidence type="ECO:0000256" key="1">
    <source>
        <dbReference type="SAM" id="MobiDB-lite"/>
    </source>
</evidence>
<reference evidence="3" key="1">
    <citation type="submission" date="2016-03" db="EMBL/GenBank/DDBJ databases">
        <authorList>
            <person name="Devillers H."/>
        </authorList>
    </citation>
    <scope>NUCLEOTIDE SEQUENCE [LARGE SCALE GENOMIC DNA]</scope>
</reference>
<name>A0A1G4M8C7_LACFM</name>
<dbReference type="Proteomes" id="UP000190831">
    <property type="component" value="Chromosome B"/>
</dbReference>
<keyword evidence="3" id="KW-1185">Reference proteome</keyword>
<organism evidence="2 3">
    <name type="scientific">Lachancea fermentati</name>
    <name type="common">Zygosaccharomyces fermentati</name>
    <dbReference type="NCBI Taxonomy" id="4955"/>
    <lineage>
        <taxon>Eukaryota</taxon>
        <taxon>Fungi</taxon>
        <taxon>Dikarya</taxon>
        <taxon>Ascomycota</taxon>
        <taxon>Saccharomycotina</taxon>
        <taxon>Saccharomycetes</taxon>
        <taxon>Saccharomycetales</taxon>
        <taxon>Saccharomycetaceae</taxon>
        <taxon>Lachancea</taxon>
    </lineage>
</organism>
<accession>A0A1G4M8C7</accession>
<feature type="compositionally biased region" description="Polar residues" evidence="1">
    <location>
        <begin position="9"/>
        <end position="18"/>
    </location>
</feature>
<dbReference type="OrthoDB" id="4034781at2759"/>
<dbReference type="OMA" id="GIWNDAR"/>
<feature type="compositionally biased region" description="Basic and acidic residues" evidence="1">
    <location>
        <begin position="31"/>
        <end position="45"/>
    </location>
</feature>
<dbReference type="AlphaFoldDB" id="A0A1G4M8C7"/>
<feature type="region of interest" description="Disordered" evidence="1">
    <location>
        <begin position="1"/>
        <end position="45"/>
    </location>
</feature>
<gene>
    <name evidence="2" type="ORF">LAFE_0B08658G</name>
</gene>
<proteinExistence type="predicted"/>